<dbReference type="OrthoDB" id="662998at2"/>
<accession>A0A0J7I6S6</accession>
<name>A0A0J7I6S6_9FLAO</name>
<evidence type="ECO:0008006" key="4">
    <source>
        <dbReference type="Google" id="ProtNLM"/>
    </source>
</evidence>
<organism evidence="2 3">
    <name type="scientific">Chryseobacterium angstadtii</name>
    <dbReference type="NCBI Taxonomy" id="558151"/>
    <lineage>
        <taxon>Bacteria</taxon>
        <taxon>Pseudomonadati</taxon>
        <taxon>Bacteroidota</taxon>
        <taxon>Flavobacteriia</taxon>
        <taxon>Flavobacteriales</taxon>
        <taxon>Weeksellaceae</taxon>
        <taxon>Chryseobacterium group</taxon>
        <taxon>Chryseobacterium</taxon>
    </lineage>
</organism>
<dbReference type="RefSeq" id="WP_048507684.1">
    <property type="nucleotide sequence ID" value="NZ_LFND01000005.1"/>
</dbReference>
<dbReference type="PATRIC" id="fig|558151.6.peg.3390"/>
<evidence type="ECO:0000313" key="2">
    <source>
        <dbReference type="EMBL" id="KMQ61516.1"/>
    </source>
</evidence>
<dbReference type="AlphaFoldDB" id="A0A0J7I6S6"/>
<keyword evidence="3" id="KW-1185">Reference proteome</keyword>
<dbReference type="STRING" id="558151.ACM46_16015"/>
<keyword evidence="1" id="KW-0472">Membrane</keyword>
<proteinExistence type="predicted"/>
<keyword evidence="1" id="KW-0812">Transmembrane</keyword>
<protein>
    <recommendedName>
        <fullName evidence="4">Transmembrane protein</fullName>
    </recommendedName>
</protein>
<feature type="transmembrane region" description="Helical" evidence="1">
    <location>
        <begin position="40"/>
        <end position="64"/>
    </location>
</feature>
<feature type="transmembrane region" description="Helical" evidence="1">
    <location>
        <begin position="7"/>
        <end position="28"/>
    </location>
</feature>
<dbReference type="EMBL" id="LFND01000005">
    <property type="protein sequence ID" value="KMQ61516.1"/>
    <property type="molecule type" value="Genomic_DNA"/>
</dbReference>
<feature type="transmembrane region" description="Helical" evidence="1">
    <location>
        <begin position="168"/>
        <end position="191"/>
    </location>
</feature>
<dbReference type="Proteomes" id="UP000036261">
    <property type="component" value="Unassembled WGS sequence"/>
</dbReference>
<evidence type="ECO:0000313" key="3">
    <source>
        <dbReference type="Proteomes" id="UP000036261"/>
    </source>
</evidence>
<keyword evidence="1" id="KW-1133">Transmembrane helix</keyword>
<evidence type="ECO:0000256" key="1">
    <source>
        <dbReference type="SAM" id="Phobius"/>
    </source>
</evidence>
<reference evidence="2 3" key="1">
    <citation type="journal article" date="2013" name="Int. J. Syst. Evol. Microbiol.">
        <title>Chryseobacterium angstadtii sp. nov., isolated from a newt tank.</title>
        <authorList>
            <person name="Kirk K.E."/>
            <person name="Hoffman J.A."/>
            <person name="Smith K.A."/>
            <person name="Strahan B.L."/>
            <person name="Failor K.C."/>
            <person name="Krebs J.E."/>
            <person name="Gale A.N."/>
            <person name="Do T.D."/>
            <person name="Sontag T.C."/>
            <person name="Batties A.M."/>
            <person name="Mistiszyn K."/>
            <person name="Newman J.D."/>
        </authorList>
    </citation>
    <scope>NUCLEOTIDE SEQUENCE [LARGE SCALE GENOMIC DNA]</scope>
    <source>
        <strain evidence="2 3">KM</strain>
    </source>
</reference>
<sequence length="327" mass="37754">MKHALGIFWILYMLFFAIPFPMILYYSIKSSEPPVLTNVNPWLAVGILAVSILLWIIVLGGWFYKWIIVNFVAKRNVAHLVKHGIPRKAEILEAVKVSRPGSQYNSYELKLLFKNLVNTEIKQKIVVNDAKPQQNRFEKGKSIEIRIDNNAKRTPYLIPAGSEAGINILTIMLISLGWLTVTGLVTGYYIYSYQTENNGMGWRFIAWWHPLILCPAILLFYRGIFSYFLNRIFNGRKGEAELIKLKGIRTTARLISADQTGTYINEQPMILFKLEYEDEQNQIRRSEIKKIVNLLDLSSVKRQTIDVFYLKEDPGRIAFAEDLEEIT</sequence>
<feature type="transmembrane region" description="Helical" evidence="1">
    <location>
        <begin position="206"/>
        <end position="229"/>
    </location>
</feature>
<comment type="caution">
    <text evidence="2">The sequence shown here is derived from an EMBL/GenBank/DDBJ whole genome shotgun (WGS) entry which is preliminary data.</text>
</comment>
<gene>
    <name evidence="2" type="ORF">ACM46_16015</name>
</gene>